<proteinExistence type="predicted"/>
<sequence length="533" mass="59925">MSGWCNGIITPYTPERAKASAPLENASTMQMQPPVFRAHQKKHQNRTEEQPKIVSNLKQGLDANAKGGIFHFFSKATPEQRAAMAERDRESRDRWREEEQDQEILKQQHAAQKKEKVAEGARNCKHKQREREREVDIDLGIRDTDGKLKKRRIRLLLLFKLLIEPQLHDPGIDHDVATKTRPKRAFKDEILAAHRTHASGRKRIHARRPPKYANYKTPFLFRQIQSAGAVNNDPQTGLSASGIVKTLRGRDYRTFAKLSRTTIQGWMEKDKKGRNIWKRKVLDEVELRGDRPGHSLGGPRGALSGHPDVVEAVKVTLTRLREAGAALTLIAVRADCSKIKIPALRTGQREANRTSLRSTNNFLPHKSVYPNNPGGQVPRIWERLYSGSGFAKKKRGRDNKNEPPRPIERGMAVFEFPSIYATFMPPRDHMLKHNSAEIPRGLHVHDQDYHDGRLRQLVAPAITGVFPIWTAAAKFSAPASMLSAAKVTGPPSTTDGKVKCDICGHLLGYGASEGTAIANLKKHQKEARRCLTA</sequence>
<evidence type="ECO:0000313" key="2">
    <source>
        <dbReference type="EMBL" id="KAJ7207216.1"/>
    </source>
</evidence>
<accession>A0AAD6VAB9</accession>
<gene>
    <name evidence="2" type="ORF">GGX14DRAFT_396626</name>
</gene>
<feature type="compositionally biased region" description="Basic and acidic residues" evidence="1">
    <location>
        <begin position="84"/>
        <end position="97"/>
    </location>
</feature>
<comment type="caution">
    <text evidence="2">The sequence shown here is derived from an EMBL/GenBank/DDBJ whole genome shotgun (WGS) entry which is preliminary data.</text>
</comment>
<organism evidence="2 3">
    <name type="scientific">Mycena pura</name>
    <dbReference type="NCBI Taxonomy" id="153505"/>
    <lineage>
        <taxon>Eukaryota</taxon>
        <taxon>Fungi</taxon>
        <taxon>Dikarya</taxon>
        <taxon>Basidiomycota</taxon>
        <taxon>Agaricomycotina</taxon>
        <taxon>Agaricomycetes</taxon>
        <taxon>Agaricomycetidae</taxon>
        <taxon>Agaricales</taxon>
        <taxon>Marasmiineae</taxon>
        <taxon>Mycenaceae</taxon>
        <taxon>Mycena</taxon>
    </lineage>
</organism>
<evidence type="ECO:0000256" key="1">
    <source>
        <dbReference type="SAM" id="MobiDB-lite"/>
    </source>
</evidence>
<dbReference type="AlphaFoldDB" id="A0AAD6VAB9"/>
<dbReference type="EMBL" id="JARJCW010000037">
    <property type="protein sequence ID" value="KAJ7207216.1"/>
    <property type="molecule type" value="Genomic_DNA"/>
</dbReference>
<reference evidence="2" key="1">
    <citation type="submission" date="2023-03" db="EMBL/GenBank/DDBJ databases">
        <title>Massive genome expansion in bonnet fungi (Mycena s.s.) driven by repeated elements and novel gene families across ecological guilds.</title>
        <authorList>
            <consortium name="Lawrence Berkeley National Laboratory"/>
            <person name="Harder C.B."/>
            <person name="Miyauchi S."/>
            <person name="Viragh M."/>
            <person name="Kuo A."/>
            <person name="Thoen E."/>
            <person name="Andreopoulos B."/>
            <person name="Lu D."/>
            <person name="Skrede I."/>
            <person name="Drula E."/>
            <person name="Henrissat B."/>
            <person name="Morin E."/>
            <person name="Kohler A."/>
            <person name="Barry K."/>
            <person name="LaButti K."/>
            <person name="Morin E."/>
            <person name="Salamov A."/>
            <person name="Lipzen A."/>
            <person name="Mereny Z."/>
            <person name="Hegedus B."/>
            <person name="Baldrian P."/>
            <person name="Stursova M."/>
            <person name="Weitz H."/>
            <person name="Taylor A."/>
            <person name="Grigoriev I.V."/>
            <person name="Nagy L.G."/>
            <person name="Martin F."/>
            <person name="Kauserud H."/>
        </authorList>
    </citation>
    <scope>NUCLEOTIDE SEQUENCE</scope>
    <source>
        <strain evidence="2">9144</strain>
    </source>
</reference>
<keyword evidence="3" id="KW-1185">Reference proteome</keyword>
<feature type="region of interest" description="Disordered" evidence="1">
    <location>
        <begin position="77"/>
        <end position="133"/>
    </location>
</feature>
<protein>
    <submittedName>
        <fullName evidence="2">Uncharacterized protein</fullName>
    </submittedName>
</protein>
<evidence type="ECO:0000313" key="3">
    <source>
        <dbReference type="Proteomes" id="UP001219525"/>
    </source>
</evidence>
<dbReference type="Proteomes" id="UP001219525">
    <property type="component" value="Unassembled WGS sequence"/>
</dbReference>
<name>A0AAD6VAB9_9AGAR</name>